<dbReference type="FunFam" id="3.30.200.20:FF:000579">
    <property type="entry name" value="cyclin-dependent kinase 20"/>
    <property type="match status" value="1"/>
</dbReference>
<comment type="similarity">
    <text evidence="5 20">Belongs to the OST1 family.</text>
</comment>
<dbReference type="Pfam" id="PF00069">
    <property type="entry name" value="Pkinase"/>
    <property type="match status" value="1"/>
</dbReference>
<keyword evidence="7" id="KW-0808">Transferase</keyword>
<evidence type="ECO:0000313" key="23">
    <source>
        <dbReference type="EMBL" id="KAJ3180658.1"/>
    </source>
</evidence>
<evidence type="ECO:0000256" key="18">
    <source>
        <dbReference type="ARBA" id="ARBA00048367"/>
    </source>
</evidence>
<dbReference type="PANTHER" id="PTHR21049:SF0">
    <property type="entry name" value="DOLICHYL-DIPHOSPHOOLIGOSACCHARIDE--PROTEIN GLYCOSYLTRANSFERASE SUBUNIT 1"/>
    <property type="match status" value="1"/>
</dbReference>
<keyword evidence="12 20" id="KW-0256">Endoplasmic reticulum</keyword>
<feature type="binding site" evidence="19">
    <location>
        <position position="33"/>
    </location>
    <ligand>
        <name>ATP</name>
        <dbReference type="ChEBI" id="CHEBI:30616"/>
    </ligand>
</feature>
<dbReference type="Proteomes" id="UP001212152">
    <property type="component" value="Unassembled WGS sequence"/>
</dbReference>
<evidence type="ECO:0000256" key="6">
    <source>
        <dbReference type="ARBA" id="ARBA00022527"/>
    </source>
</evidence>
<feature type="domain" description="Protein kinase" evidence="22">
    <location>
        <begin position="4"/>
        <end position="296"/>
    </location>
</feature>
<keyword evidence="15" id="KW-0969">Cilium</keyword>
<reference evidence="23" key="1">
    <citation type="submission" date="2020-05" db="EMBL/GenBank/DDBJ databases">
        <title>Phylogenomic resolution of chytrid fungi.</title>
        <authorList>
            <person name="Stajich J.E."/>
            <person name="Amses K."/>
            <person name="Simmons R."/>
            <person name="Seto K."/>
            <person name="Myers J."/>
            <person name="Bonds A."/>
            <person name="Quandt C.A."/>
            <person name="Barry K."/>
            <person name="Liu P."/>
            <person name="Grigoriev I."/>
            <person name="Longcore J.E."/>
            <person name="James T.Y."/>
        </authorList>
    </citation>
    <scope>NUCLEOTIDE SEQUENCE</scope>
    <source>
        <strain evidence="23">JEL0379</strain>
    </source>
</reference>
<evidence type="ECO:0000256" key="4">
    <source>
        <dbReference type="ARBA" id="ARBA00004922"/>
    </source>
</evidence>
<dbReference type="PROSITE" id="PS50011">
    <property type="entry name" value="PROTEIN_KINASE_DOM"/>
    <property type="match status" value="1"/>
</dbReference>
<evidence type="ECO:0000256" key="12">
    <source>
        <dbReference type="ARBA" id="ARBA00022824"/>
    </source>
</evidence>
<dbReference type="CDD" id="cd07832">
    <property type="entry name" value="STKc_CCRK"/>
    <property type="match status" value="1"/>
</dbReference>
<comment type="subcellular location">
    <subcellularLocation>
        <location evidence="3">Cell projection</location>
        <location evidence="3">Cilium</location>
    </subcellularLocation>
    <subcellularLocation>
        <location evidence="2 20">Endoplasmic reticulum membrane</location>
        <topology evidence="2 20">Single-pass type I membrane protein</topology>
    </subcellularLocation>
</comment>
<evidence type="ECO:0000256" key="9">
    <source>
        <dbReference type="ARBA" id="ARBA00022729"/>
    </source>
</evidence>
<evidence type="ECO:0000259" key="22">
    <source>
        <dbReference type="PROSITE" id="PS50011"/>
    </source>
</evidence>
<keyword evidence="9" id="KW-0732">Signal</keyword>
<keyword evidence="14 20" id="KW-1133">Transmembrane helix</keyword>
<comment type="pathway">
    <text evidence="4 20">Protein modification; protein glycosylation.</text>
</comment>
<dbReference type="InterPro" id="IPR007676">
    <property type="entry name" value="Ribophorin_I"/>
</dbReference>
<keyword evidence="11 23" id="KW-0418">Kinase</keyword>
<dbReference type="GO" id="GO:0004693">
    <property type="term" value="F:cyclin-dependent protein serine/threonine kinase activity"/>
    <property type="evidence" value="ECO:0007669"/>
    <property type="project" value="UniProtKB-EC"/>
</dbReference>
<keyword evidence="16 20" id="KW-0472">Membrane</keyword>
<keyword evidence="24" id="KW-1185">Reference proteome</keyword>
<evidence type="ECO:0000256" key="11">
    <source>
        <dbReference type="ARBA" id="ARBA00022777"/>
    </source>
</evidence>
<evidence type="ECO:0000256" key="17">
    <source>
        <dbReference type="ARBA" id="ARBA00047811"/>
    </source>
</evidence>
<evidence type="ECO:0000256" key="19">
    <source>
        <dbReference type="PROSITE-ProRule" id="PRU10141"/>
    </source>
</evidence>
<organism evidence="23 24">
    <name type="scientific">Geranomyces variabilis</name>
    <dbReference type="NCBI Taxonomy" id="109894"/>
    <lineage>
        <taxon>Eukaryota</taxon>
        <taxon>Fungi</taxon>
        <taxon>Fungi incertae sedis</taxon>
        <taxon>Chytridiomycota</taxon>
        <taxon>Chytridiomycota incertae sedis</taxon>
        <taxon>Chytridiomycetes</taxon>
        <taxon>Spizellomycetales</taxon>
        <taxon>Powellomycetaceae</taxon>
        <taxon>Geranomyces</taxon>
    </lineage>
</organism>
<evidence type="ECO:0000256" key="3">
    <source>
        <dbReference type="ARBA" id="ARBA00004138"/>
    </source>
</evidence>
<accession>A0AAD5TMX3</accession>
<dbReference type="GO" id="GO:0005929">
    <property type="term" value="C:cilium"/>
    <property type="evidence" value="ECO:0007669"/>
    <property type="project" value="UniProtKB-SubCell"/>
</dbReference>
<dbReference type="PROSITE" id="PS00108">
    <property type="entry name" value="PROTEIN_KINASE_ST"/>
    <property type="match status" value="1"/>
</dbReference>
<feature type="coiled-coil region" evidence="21">
    <location>
        <begin position="1040"/>
        <end position="1067"/>
    </location>
</feature>
<protein>
    <recommendedName>
        <fullName evidence="20">Dolichyl-diphosphooligosaccharide--protein glycosyltransferase subunit 1</fullName>
    </recommendedName>
</protein>
<evidence type="ECO:0000256" key="5">
    <source>
        <dbReference type="ARBA" id="ARBA00008905"/>
    </source>
</evidence>
<evidence type="ECO:0000256" key="10">
    <source>
        <dbReference type="ARBA" id="ARBA00022741"/>
    </source>
</evidence>
<dbReference type="PROSITE" id="PS00107">
    <property type="entry name" value="PROTEIN_KINASE_ATP"/>
    <property type="match status" value="1"/>
</dbReference>
<dbReference type="Pfam" id="PF04597">
    <property type="entry name" value="Ribophorin_I"/>
    <property type="match status" value="1"/>
</dbReference>
<comment type="function">
    <text evidence="1 20">Subunit of the oligosaccharyl transferase (OST) complex that catalyzes the initial transfer of a defined glycan (Glc(3)Man(9)GlcNAc(2) in eukaryotes) from the lipid carrier dolichol-pyrophosphate to an asparagine residue within an Asn-X-Ser/Thr consensus motif in nascent polypeptide chains, the first step in protein N-glycosylation. N-glycosylation occurs cotranslationally and the complex associates with the Sec61 complex at the channel-forming translocon complex that mediates protein translocation across the endoplasmic reticulum (ER). All subunits are required for a maximal enzyme activity.</text>
</comment>
<comment type="caution">
    <text evidence="23">The sequence shown here is derived from an EMBL/GenBank/DDBJ whole genome shotgun (WGS) entry which is preliminary data.</text>
</comment>
<sequence>MDRYKILGKIGEGAHGVVLKAKSVETGEIVALKKVPLRRLEDGIPNTILREIKALQEIDHQNVVKLLSVYPSGPSFVLVFEYMLSDLSHILRTTSTPLTSSQVKAYMVMLLKGLSYCHENNIMHRDLKPANLLISPSGVLKLADFGLARVHRAAGSDINAQPQQQRPYSHQVATRWYRAPELLYGARMYDAGVDLWAVGCIFGELLNHSALFPGQNDIDQLFCVLNLLGTPTKESWPDLETLPDYNKIQFPKMKPVPLEEVCPDASQQAVNLLKRFLVYSSKTRIPAKEALLDVFFFSRPLPAHHLELPIPERARQEQFDVDAPLDLSVFFPPPAEREYGERATSESKVYIRPPLRVYCSKEVDYRDREGDEAMQEGSGCGLRVAAFQFSRSPPANDGFISFANNPQTSAAAMRTGLQASTLKLGFVAFAALLAVLAIVAPAVTASTDIVRDDFINSNLHRILDLTNPSILREHSTIVIKATNDAESRDYFLAWPAAVSEKSLATVEVEVRAKKNEQGIKAAVLKDRFDVARSSQLYKVKLPNALKKDETVYLILNAAYTHAIHPFPKQVEMKSMQHLEHQSNAYFWSPYQSEYQKTTVRMPNPDIIRYNAKPSPVTKNGNIVTYGPYSNIAAYERSALHVHYADPKAILVVKSLERKMELSHLGGNLAVQEDYELHHEGAKLKGHFSRVDYGLSQWNHPQTNVVKDLTIALPRAVKHVFYRDTIGNVSTSHFRQGPEYSLLNIRPRYPIYGGWKYTWHHGYNVPTNDFVKQDSRNHNQFLLRVPFIGGLPNVTISKAVLSIVFPEGAKNFKIRKPFDMDGVTESLTHTYLDTSGRPTITFEKHNVVDEHGQAILINYEISPASLLQKPIAVSLAFLGLFLLGAFYSRLDLSIARDPKVESEQLVAAFRRTVSTFQRGEQQLIDNLSTVFKSLQGEKRLSEYKAATSDIQAKIRESWATVADAAKQLENAVVETIHPHRAAVGAADGRRPSVPDRTASFSGKIKELQALQEVRLAKICAMHEEVVRIADNGAASLKPEQRQALEAGLKRNQAEIDALGEQIRDAGARI</sequence>
<comment type="subunit">
    <text evidence="20">Component of the oligosaccharyltransferase (OST) complex.</text>
</comment>
<evidence type="ECO:0000256" key="16">
    <source>
        <dbReference type="ARBA" id="ARBA00023136"/>
    </source>
</evidence>
<evidence type="ECO:0000256" key="13">
    <source>
        <dbReference type="ARBA" id="ARBA00022840"/>
    </source>
</evidence>
<dbReference type="GO" id="GO:0008250">
    <property type="term" value="C:oligosaccharyltransferase complex"/>
    <property type="evidence" value="ECO:0007669"/>
    <property type="project" value="UniProtKB-UniRule"/>
</dbReference>
<evidence type="ECO:0000256" key="2">
    <source>
        <dbReference type="ARBA" id="ARBA00004115"/>
    </source>
</evidence>
<dbReference type="SMART" id="SM00220">
    <property type="entry name" value="S_TKc"/>
    <property type="match status" value="1"/>
</dbReference>
<dbReference type="InterPro" id="IPR000719">
    <property type="entry name" value="Prot_kinase_dom"/>
</dbReference>
<dbReference type="EMBL" id="JADGJQ010000015">
    <property type="protein sequence ID" value="KAJ3180658.1"/>
    <property type="molecule type" value="Genomic_DNA"/>
</dbReference>
<keyword evidence="8 20" id="KW-0812">Transmembrane</keyword>
<dbReference type="PANTHER" id="PTHR21049">
    <property type="entry name" value="RIBOPHORIN I"/>
    <property type="match status" value="1"/>
</dbReference>
<comment type="catalytic activity">
    <reaction evidence="18">
        <text>L-seryl-[protein] + ATP = O-phospho-L-seryl-[protein] + ADP + H(+)</text>
        <dbReference type="Rhea" id="RHEA:17989"/>
        <dbReference type="Rhea" id="RHEA-COMP:9863"/>
        <dbReference type="Rhea" id="RHEA-COMP:11604"/>
        <dbReference type="ChEBI" id="CHEBI:15378"/>
        <dbReference type="ChEBI" id="CHEBI:29999"/>
        <dbReference type="ChEBI" id="CHEBI:30616"/>
        <dbReference type="ChEBI" id="CHEBI:83421"/>
        <dbReference type="ChEBI" id="CHEBI:456216"/>
        <dbReference type="EC" id="2.7.11.22"/>
    </reaction>
</comment>
<evidence type="ECO:0000256" key="14">
    <source>
        <dbReference type="ARBA" id="ARBA00022989"/>
    </source>
</evidence>
<dbReference type="InterPro" id="IPR008271">
    <property type="entry name" value="Ser/Thr_kinase_AS"/>
</dbReference>
<dbReference type="SUPFAM" id="SSF56112">
    <property type="entry name" value="Protein kinase-like (PK-like)"/>
    <property type="match status" value="1"/>
</dbReference>
<evidence type="ECO:0000256" key="7">
    <source>
        <dbReference type="ARBA" id="ARBA00022679"/>
    </source>
</evidence>
<dbReference type="InterPro" id="IPR048002">
    <property type="entry name" value="CDK20-like_STKc"/>
</dbReference>
<dbReference type="FunFam" id="1.10.510.10:FF:000406">
    <property type="entry name" value="cyclin-dependent kinase 20 isoform X1"/>
    <property type="match status" value="1"/>
</dbReference>
<dbReference type="AlphaFoldDB" id="A0AAD5TMX3"/>
<comment type="catalytic activity">
    <reaction evidence="17">
        <text>L-threonyl-[protein] + ATP = O-phospho-L-threonyl-[protein] + ADP + H(+)</text>
        <dbReference type="Rhea" id="RHEA:46608"/>
        <dbReference type="Rhea" id="RHEA-COMP:11060"/>
        <dbReference type="Rhea" id="RHEA-COMP:11605"/>
        <dbReference type="ChEBI" id="CHEBI:15378"/>
        <dbReference type="ChEBI" id="CHEBI:30013"/>
        <dbReference type="ChEBI" id="CHEBI:30616"/>
        <dbReference type="ChEBI" id="CHEBI:61977"/>
        <dbReference type="ChEBI" id="CHEBI:456216"/>
        <dbReference type="EC" id="2.7.11.22"/>
    </reaction>
</comment>
<evidence type="ECO:0000313" key="24">
    <source>
        <dbReference type="Proteomes" id="UP001212152"/>
    </source>
</evidence>
<dbReference type="InterPro" id="IPR011009">
    <property type="entry name" value="Kinase-like_dom_sf"/>
</dbReference>
<dbReference type="GO" id="GO:0018279">
    <property type="term" value="P:protein N-linked glycosylation via asparagine"/>
    <property type="evidence" value="ECO:0007669"/>
    <property type="project" value="TreeGrafter"/>
</dbReference>
<evidence type="ECO:0000256" key="15">
    <source>
        <dbReference type="ARBA" id="ARBA00023069"/>
    </source>
</evidence>
<keyword evidence="10 19" id="KW-0547">Nucleotide-binding</keyword>
<evidence type="ECO:0000256" key="21">
    <source>
        <dbReference type="SAM" id="Coils"/>
    </source>
</evidence>
<dbReference type="Gene3D" id="1.10.510.10">
    <property type="entry name" value="Transferase(Phosphotransferase) domain 1"/>
    <property type="match status" value="1"/>
</dbReference>
<name>A0AAD5TMX3_9FUNG</name>
<proteinExistence type="inferred from homology"/>
<dbReference type="GO" id="GO:0005524">
    <property type="term" value="F:ATP binding"/>
    <property type="evidence" value="ECO:0007669"/>
    <property type="project" value="UniProtKB-UniRule"/>
</dbReference>
<dbReference type="InterPro" id="IPR017441">
    <property type="entry name" value="Protein_kinase_ATP_BS"/>
</dbReference>
<keyword evidence="6" id="KW-0723">Serine/threonine-protein kinase</keyword>
<dbReference type="Gene3D" id="3.30.200.20">
    <property type="entry name" value="Phosphorylase Kinase, domain 1"/>
    <property type="match status" value="1"/>
</dbReference>
<evidence type="ECO:0000256" key="8">
    <source>
        <dbReference type="ARBA" id="ARBA00022692"/>
    </source>
</evidence>
<keyword evidence="15" id="KW-0966">Cell projection</keyword>
<keyword evidence="13 19" id="KW-0067">ATP-binding</keyword>
<evidence type="ECO:0000256" key="1">
    <source>
        <dbReference type="ARBA" id="ARBA00002791"/>
    </source>
</evidence>
<evidence type="ECO:0000256" key="20">
    <source>
        <dbReference type="RuleBase" id="RU361143"/>
    </source>
</evidence>
<keyword evidence="21" id="KW-0175">Coiled coil</keyword>
<gene>
    <name evidence="23" type="primary">CDK20</name>
    <name evidence="23" type="ORF">HDU87_001771</name>
</gene>
<feature type="transmembrane region" description="Helical" evidence="20">
    <location>
        <begin position="424"/>
        <end position="443"/>
    </location>
</feature>